<dbReference type="PANTHER" id="PTHR30290">
    <property type="entry name" value="PERIPLASMIC BINDING COMPONENT OF ABC TRANSPORTER"/>
    <property type="match status" value="1"/>
</dbReference>
<reference evidence="5 6" key="1">
    <citation type="submission" date="2023-07" db="EMBL/GenBank/DDBJ databases">
        <title>Sorghum-associated microbial communities from plants grown in Nebraska, USA.</title>
        <authorList>
            <person name="Schachtman D."/>
        </authorList>
    </citation>
    <scope>NUCLEOTIDE SEQUENCE [LARGE SCALE GENOMIC DNA]</scope>
    <source>
        <strain evidence="5 6">DS1307</strain>
    </source>
</reference>
<feature type="chain" id="PRO_5045330395" evidence="3">
    <location>
        <begin position="33"/>
        <end position="517"/>
    </location>
</feature>
<dbReference type="InterPro" id="IPR000914">
    <property type="entry name" value="SBP_5_dom"/>
</dbReference>
<evidence type="ECO:0000313" key="6">
    <source>
        <dbReference type="Proteomes" id="UP001241472"/>
    </source>
</evidence>
<dbReference type="InterPro" id="IPR030678">
    <property type="entry name" value="Peptide/Ni-bd"/>
</dbReference>
<dbReference type="Gene3D" id="3.40.190.10">
    <property type="entry name" value="Periplasmic binding protein-like II"/>
    <property type="match status" value="1"/>
</dbReference>
<sequence length="517" mass="55912">MKMIQQKLRRRLVLGCALAIGFSMPFTLPALAAAATLTVMQSEAPRSMDPGDQTATFTAAVLDPMYEGLVRRDPDLSLRPALATEWSADASGLIWTFKLRQGVKFHDGTPFDADAVVKNFARHLDTKRGLAASGRLRTFLDSVTAIDASTVQFKLKTKYPAFIALLSTGPCLIVSPTADAAGTIGTKAVGTGPYKLMEYKSGEYVLQAKNTEWWDGAPKGSDEIKWTWTTETSVMSMALQTGDADIVNPLPPAFANQLKNNTDMAVNASEGSAVFWVSLNTKMKPLDDVKVRQALNYATDRDGLVRAFMQGYATPANSPLAPVTPGYDKTLAPYDYDVDKAKALLAEAGYPDGFAMTTIVQDQEARIGELLQAMWAKAGVKLEVKRMESGVWSKAAFLDPAGKEKDGISSSIASWSSGVSGADLQFRPLYYSRSASPTGANLGFFADPKLDELIDKAASTLDEKARNTIYGEAQKVVNEQAPHVLLFTKQDLYATRSTVSGAWMIPGGLVVVKDARK</sequence>
<dbReference type="RefSeq" id="WP_306836245.1">
    <property type="nucleotide sequence ID" value="NZ_JAUSRF010000010.1"/>
</dbReference>
<accession>A0ABT9PVA0</accession>
<feature type="domain" description="Solute-binding protein family 5" evidence="4">
    <location>
        <begin position="78"/>
        <end position="433"/>
    </location>
</feature>
<keyword evidence="3" id="KW-0732">Signal</keyword>
<comment type="subcellular location">
    <subcellularLocation>
        <location evidence="1">Periplasm</location>
    </subcellularLocation>
</comment>
<comment type="similarity">
    <text evidence="2">Belongs to the bacterial solute-binding protein 5 family.</text>
</comment>
<evidence type="ECO:0000256" key="2">
    <source>
        <dbReference type="ARBA" id="ARBA00005695"/>
    </source>
</evidence>
<comment type="caution">
    <text evidence="5">The sequence shown here is derived from an EMBL/GenBank/DDBJ whole genome shotgun (WGS) entry which is preliminary data.</text>
</comment>
<dbReference type="Gene3D" id="3.10.105.10">
    <property type="entry name" value="Dipeptide-binding Protein, Domain 3"/>
    <property type="match status" value="1"/>
</dbReference>
<proteinExistence type="inferred from homology"/>
<evidence type="ECO:0000313" key="5">
    <source>
        <dbReference type="EMBL" id="MDP9838387.1"/>
    </source>
</evidence>
<organism evidence="5 6">
    <name type="scientific">Neorhizobium huautlense</name>
    <dbReference type="NCBI Taxonomy" id="67774"/>
    <lineage>
        <taxon>Bacteria</taxon>
        <taxon>Pseudomonadati</taxon>
        <taxon>Pseudomonadota</taxon>
        <taxon>Alphaproteobacteria</taxon>
        <taxon>Hyphomicrobiales</taxon>
        <taxon>Rhizobiaceae</taxon>
        <taxon>Rhizobium/Agrobacterium group</taxon>
        <taxon>Neorhizobium</taxon>
    </lineage>
</organism>
<evidence type="ECO:0000259" key="4">
    <source>
        <dbReference type="Pfam" id="PF00496"/>
    </source>
</evidence>
<name>A0ABT9PVA0_9HYPH</name>
<evidence type="ECO:0000256" key="1">
    <source>
        <dbReference type="ARBA" id="ARBA00004418"/>
    </source>
</evidence>
<dbReference type="PIRSF" id="PIRSF002741">
    <property type="entry name" value="MppA"/>
    <property type="match status" value="1"/>
</dbReference>
<dbReference type="SUPFAM" id="SSF53850">
    <property type="entry name" value="Periplasmic binding protein-like II"/>
    <property type="match status" value="1"/>
</dbReference>
<feature type="signal peptide" evidence="3">
    <location>
        <begin position="1"/>
        <end position="32"/>
    </location>
</feature>
<dbReference type="Gene3D" id="3.90.76.10">
    <property type="entry name" value="Dipeptide-binding Protein, Domain 1"/>
    <property type="match status" value="1"/>
</dbReference>
<gene>
    <name evidence="5" type="ORF">J2T09_003155</name>
</gene>
<dbReference type="Proteomes" id="UP001241472">
    <property type="component" value="Unassembled WGS sequence"/>
</dbReference>
<dbReference type="EMBL" id="JAUSRF010000010">
    <property type="protein sequence ID" value="MDP9838387.1"/>
    <property type="molecule type" value="Genomic_DNA"/>
</dbReference>
<dbReference type="InterPro" id="IPR039424">
    <property type="entry name" value="SBP_5"/>
</dbReference>
<protein>
    <submittedName>
        <fullName evidence="5">Glutathione transport system substrate-binding protein</fullName>
    </submittedName>
</protein>
<dbReference type="Pfam" id="PF00496">
    <property type="entry name" value="SBP_bac_5"/>
    <property type="match status" value="1"/>
</dbReference>
<keyword evidence="6" id="KW-1185">Reference proteome</keyword>
<evidence type="ECO:0000256" key="3">
    <source>
        <dbReference type="SAM" id="SignalP"/>
    </source>
</evidence>